<evidence type="ECO:0000313" key="2">
    <source>
        <dbReference type="EMBL" id="EGF92477.1"/>
    </source>
</evidence>
<feature type="transmembrane region" description="Helical" evidence="1">
    <location>
        <begin position="200"/>
        <end position="223"/>
    </location>
</feature>
<evidence type="ECO:0000313" key="3">
    <source>
        <dbReference type="Proteomes" id="UP000006512"/>
    </source>
</evidence>
<keyword evidence="1" id="KW-0812">Transmembrane</keyword>
<feature type="transmembrane region" description="Helical" evidence="1">
    <location>
        <begin position="42"/>
        <end position="62"/>
    </location>
</feature>
<feature type="transmembrane region" description="Helical" evidence="1">
    <location>
        <begin position="115"/>
        <end position="140"/>
    </location>
</feature>
<protein>
    <recommendedName>
        <fullName evidence="4">DUF1345 domain-containing protein</fullName>
    </recommendedName>
</protein>
<sequence>MLDLHVIRYLRQKPQLLLSLGAGLVVLAVCHAFTSVNDLTAALMAWNSFTCLYIAIALVHMLRASYATLEARAHLYDDGEGVILILSLVAAGLSFAAIAGELATSAGLAPAVKAWHIALSGVTLLSSWTFIHLAFAFHYAHGYYSGLARPKPVAGLIFPGKEQPHYSDFLYFAFVIGTSGQTADVAFATREMRRIGTVHCVAAFLFNATVLALTINIAASLIAK</sequence>
<dbReference type="Proteomes" id="UP000006512">
    <property type="component" value="Unassembled WGS sequence"/>
</dbReference>
<name>F4QGM5_9CAUL</name>
<keyword evidence="1" id="KW-1133">Transmembrane helix</keyword>
<feature type="transmembrane region" description="Helical" evidence="1">
    <location>
        <begin position="82"/>
        <end position="103"/>
    </location>
</feature>
<gene>
    <name evidence="2" type="ORF">ABI_09140</name>
</gene>
<reference evidence="3" key="1">
    <citation type="submission" date="2011-03" db="EMBL/GenBank/DDBJ databases">
        <title>Draft genome sequence of Brevundimonas diminuta.</title>
        <authorList>
            <person name="Brown P.J.B."/>
            <person name="Buechlein A."/>
            <person name="Hemmerich C."/>
            <person name="Brun Y.V."/>
        </authorList>
    </citation>
    <scope>NUCLEOTIDE SEQUENCE [LARGE SCALE GENOMIC DNA]</scope>
    <source>
        <strain evidence="3">C19</strain>
    </source>
</reference>
<dbReference type="InterPro" id="IPR009781">
    <property type="entry name" value="DUF1345"/>
</dbReference>
<dbReference type="HOGENOM" id="CLU_098677_1_0_5"/>
<evidence type="ECO:0008006" key="4">
    <source>
        <dbReference type="Google" id="ProtNLM"/>
    </source>
</evidence>
<evidence type="ECO:0000256" key="1">
    <source>
        <dbReference type="SAM" id="Phobius"/>
    </source>
</evidence>
<keyword evidence="1" id="KW-0472">Membrane</keyword>
<dbReference type="Pfam" id="PF07077">
    <property type="entry name" value="DUF1345"/>
    <property type="match status" value="1"/>
</dbReference>
<keyword evidence="3" id="KW-1185">Reference proteome</keyword>
<dbReference type="EMBL" id="GL883077">
    <property type="protein sequence ID" value="EGF92477.1"/>
    <property type="molecule type" value="Genomic_DNA"/>
</dbReference>
<dbReference type="eggNOG" id="COG4291">
    <property type="taxonomic scope" value="Bacteria"/>
</dbReference>
<dbReference type="STRING" id="715226.ABI_09140"/>
<dbReference type="AlphaFoldDB" id="F4QGM5"/>
<accession>F4QGM5</accession>
<proteinExistence type="predicted"/>
<organism evidence="2 3">
    <name type="scientific">Asticcacaulis biprosthecium C19</name>
    <dbReference type="NCBI Taxonomy" id="715226"/>
    <lineage>
        <taxon>Bacteria</taxon>
        <taxon>Pseudomonadati</taxon>
        <taxon>Pseudomonadota</taxon>
        <taxon>Alphaproteobacteria</taxon>
        <taxon>Caulobacterales</taxon>
        <taxon>Caulobacteraceae</taxon>
        <taxon>Asticcacaulis</taxon>
    </lineage>
</organism>